<protein>
    <submittedName>
        <fullName evidence="2">Uncharacterized protein</fullName>
    </submittedName>
</protein>
<keyword evidence="3" id="KW-1185">Reference proteome</keyword>
<dbReference type="Proteomes" id="UP001501842">
    <property type="component" value="Unassembled WGS sequence"/>
</dbReference>
<reference evidence="3" key="1">
    <citation type="journal article" date="2019" name="Int. J. Syst. Evol. Microbiol.">
        <title>The Global Catalogue of Microorganisms (GCM) 10K type strain sequencing project: providing services to taxonomists for standard genome sequencing and annotation.</title>
        <authorList>
            <consortium name="The Broad Institute Genomics Platform"/>
            <consortium name="The Broad Institute Genome Sequencing Center for Infectious Disease"/>
            <person name="Wu L."/>
            <person name="Ma J."/>
        </authorList>
    </citation>
    <scope>NUCLEOTIDE SEQUENCE [LARGE SCALE GENOMIC DNA]</scope>
    <source>
        <strain evidence="3">JCM 8201</strain>
    </source>
</reference>
<evidence type="ECO:0000256" key="1">
    <source>
        <dbReference type="SAM" id="Phobius"/>
    </source>
</evidence>
<feature type="transmembrane region" description="Helical" evidence="1">
    <location>
        <begin position="32"/>
        <end position="54"/>
    </location>
</feature>
<feature type="transmembrane region" description="Helical" evidence="1">
    <location>
        <begin position="114"/>
        <end position="134"/>
    </location>
</feature>
<dbReference type="EMBL" id="BAAATZ010000019">
    <property type="protein sequence ID" value="GAA2730989.1"/>
    <property type="molecule type" value="Genomic_DNA"/>
</dbReference>
<organism evidence="2 3">
    <name type="scientific">Actinocorallia aurantiaca</name>
    <dbReference type="NCBI Taxonomy" id="46204"/>
    <lineage>
        <taxon>Bacteria</taxon>
        <taxon>Bacillati</taxon>
        <taxon>Actinomycetota</taxon>
        <taxon>Actinomycetes</taxon>
        <taxon>Streptosporangiales</taxon>
        <taxon>Thermomonosporaceae</taxon>
        <taxon>Actinocorallia</taxon>
    </lineage>
</organism>
<gene>
    <name evidence="2" type="ORF">GCM10010439_45350</name>
</gene>
<proteinExistence type="predicted"/>
<dbReference type="RefSeq" id="WP_344452641.1">
    <property type="nucleotide sequence ID" value="NZ_BAAATZ010000019.1"/>
</dbReference>
<comment type="caution">
    <text evidence="2">The sequence shown here is derived from an EMBL/GenBank/DDBJ whole genome shotgun (WGS) entry which is preliminary data.</text>
</comment>
<sequence length="135" mass="14314">MTVLQTPETFTRPDVSPAELTRAVQRSNHDTALAGWAVTTMALGLLIQVVLLAGAPISPAQLGLGALVLPLLAAGTRIVLLLDHASSSIGSTADRVQLLAGIETRQFWTFRARLWTYGTGAAFALWTVAVQLVAH</sequence>
<keyword evidence="1" id="KW-1133">Transmembrane helix</keyword>
<feature type="transmembrane region" description="Helical" evidence="1">
    <location>
        <begin position="60"/>
        <end position="82"/>
    </location>
</feature>
<accession>A0ABP6GWC4</accession>
<keyword evidence="1" id="KW-0472">Membrane</keyword>
<keyword evidence="1" id="KW-0812">Transmembrane</keyword>
<evidence type="ECO:0000313" key="2">
    <source>
        <dbReference type="EMBL" id="GAA2730989.1"/>
    </source>
</evidence>
<evidence type="ECO:0000313" key="3">
    <source>
        <dbReference type="Proteomes" id="UP001501842"/>
    </source>
</evidence>
<name>A0ABP6GWC4_9ACTN</name>